<keyword evidence="6" id="KW-0121">Carboxypeptidase</keyword>
<dbReference type="InParanoid" id="K0KL89"/>
<evidence type="ECO:0000256" key="1">
    <source>
        <dbReference type="ARBA" id="ARBA00005634"/>
    </source>
</evidence>
<keyword evidence="3" id="KW-0812">Transmembrane</keyword>
<gene>
    <name evidence="6" type="ORF">BN7_2503</name>
</gene>
<accession>K0KL89</accession>
<dbReference type="InterPro" id="IPR036757">
    <property type="entry name" value="TFR-like_dimer_dom_sf"/>
</dbReference>
<name>K0KL89_WICCF</name>
<protein>
    <submittedName>
        <fullName evidence="6">Glutamate carboxypeptidase 2</fullName>
        <ecNumber evidence="6">3.4.17.21</ecNumber>
    </submittedName>
</protein>
<dbReference type="EMBL" id="CAIF01000058">
    <property type="protein sequence ID" value="CCH42957.1"/>
    <property type="molecule type" value="Genomic_DNA"/>
</dbReference>
<proteinExistence type="inferred from homology"/>
<comment type="caution">
    <text evidence="6">The sequence shown here is derived from an EMBL/GenBank/DDBJ whole genome shotgun (WGS) entry which is preliminary data.</text>
</comment>
<dbReference type="Pfam" id="PF04253">
    <property type="entry name" value="TFR_dimer"/>
    <property type="match status" value="1"/>
</dbReference>
<dbReference type="GO" id="GO:0004181">
    <property type="term" value="F:metallocarboxypeptidase activity"/>
    <property type="evidence" value="ECO:0007669"/>
    <property type="project" value="UniProtKB-EC"/>
</dbReference>
<sequence length="770" mass="87788">MPQRYEELPSHPPAYDFDAPNGSRRGSDDDIEAGSRASEDSLTREIEEMEIEDEPSSSNRLRGSLSRARFAGQRIAHNFSSKFISPVQRILDPVAEGYHTLSTKFEAKLSKLGNPLILKRFAYVLFISLIIYGITLAGLFPSDNSKQYGSFSDRKLLNDFVKESIDLRSMEENLEYLSTVPHIAGTSGDLTLARYVESYYRQQNLKLVDFEELRTLLNFPNKTTLSYEDQTIDITEQFNPLSKDAKHTGNLIYANYGRKLDFEKLESNKINLKDSIAIIKYGKIPTSSQILLADTFGCKGVLFISETEDYPDTYERRSVGIPEFYPGDPLTPGWSTSQLPNRMHMNDASMAKIPSAVLTRNQAKPLLKSLESKGIKFDDGFSSGDGQSYQITLDNHVTYNQDHGIWNVLGKIEGKEQSDKALIIGAQRDSPCNGAIYPNTGTTILLELVQVFDKLRRNFNWTPLRSIYFISFDATEYNFAGVTELMEGKVREIRKETTAYIDLSDAVAGDQLEVSLSPILRGIFKQYQEEFQYTEKPFDEYKNTLPFITEGVPIIDFGYKGLKYPKFTCQDTFENFKQHGDSDFSKHAKLVEFISKIALHIIEDPLIPFDVTDYVEGLNDYFKDLQAYAKFIGGEGEDKINFGPLMEGLLRLKKVGKELELWAKAWKEIVDEDNGTEPSLLSVHRWNWNSKLNQIEKLFLSDDGGLPNRRWYRNLIFGPQFWKPEEGDFNWWTFPGVRDAIFNQDWKLAQEEVDRVSRALTDGASVFVSS</sequence>
<dbReference type="InterPro" id="IPR007365">
    <property type="entry name" value="TFR-like_dimer_dom"/>
</dbReference>
<dbReference type="Gene3D" id="3.40.630.10">
    <property type="entry name" value="Zn peptidases"/>
    <property type="match status" value="1"/>
</dbReference>
<dbReference type="SUPFAM" id="SSF52025">
    <property type="entry name" value="PA domain"/>
    <property type="match status" value="1"/>
</dbReference>
<keyword evidence="6" id="KW-0645">Protease</keyword>
<dbReference type="Pfam" id="PF04389">
    <property type="entry name" value="Peptidase_M28"/>
    <property type="match status" value="1"/>
</dbReference>
<dbReference type="InterPro" id="IPR007484">
    <property type="entry name" value="Peptidase_M28"/>
</dbReference>
<evidence type="ECO:0000259" key="5">
    <source>
        <dbReference type="Pfam" id="PF04389"/>
    </source>
</evidence>
<dbReference type="InterPro" id="IPR039373">
    <property type="entry name" value="Peptidase_M28B"/>
</dbReference>
<dbReference type="FunCoup" id="K0KL89">
    <property type="interactions" value="42"/>
</dbReference>
<keyword evidence="7" id="KW-1185">Reference proteome</keyword>
<dbReference type="SUPFAM" id="SSF47672">
    <property type="entry name" value="Transferrin receptor-like dimerisation domain"/>
    <property type="match status" value="1"/>
</dbReference>
<dbReference type="Gene3D" id="3.50.30.30">
    <property type="match status" value="1"/>
</dbReference>
<dbReference type="Proteomes" id="UP000009328">
    <property type="component" value="Unassembled WGS sequence"/>
</dbReference>
<feature type="compositionally biased region" description="Basic and acidic residues" evidence="2">
    <location>
        <begin position="37"/>
        <end position="46"/>
    </location>
</feature>
<keyword evidence="6" id="KW-0378">Hydrolase</keyword>
<dbReference type="EC" id="3.4.17.21" evidence="6"/>
<dbReference type="eggNOG" id="KOG2195">
    <property type="taxonomic scope" value="Eukaryota"/>
</dbReference>
<feature type="domain" description="Peptidase M28" evidence="5">
    <location>
        <begin position="407"/>
        <end position="579"/>
    </location>
</feature>
<dbReference type="STRING" id="1206466.K0KL89"/>
<dbReference type="InterPro" id="IPR046450">
    <property type="entry name" value="PA_dom_sf"/>
</dbReference>
<dbReference type="HOGENOM" id="CLU_005688_1_1_1"/>
<keyword evidence="3" id="KW-1133">Transmembrane helix</keyword>
<evidence type="ECO:0000256" key="2">
    <source>
        <dbReference type="SAM" id="MobiDB-lite"/>
    </source>
</evidence>
<feature type="domain" description="Transferrin receptor-like dimerisation" evidence="4">
    <location>
        <begin position="640"/>
        <end position="766"/>
    </location>
</feature>
<dbReference type="PANTHER" id="PTHR10404">
    <property type="entry name" value="N-ACETYLATED-ALPHA-LINKED ACIDIC DIPEPTIDASE"/>
    <property type="match status" value="1"/>
</dbReference>
<evidence type="ECO:0000259" key="4">
    <source>
        <dbReference type="Pfam" id="PF04253"/>
    </source>
</evidence>
<dbReference type="SUPFAM" id="SSF53187">
    <property type="entry name" value="Zn-dependent exopeptidases"/>
    <property type="match status" value="1"/>
</dbReference>
<evidence type="ECO:0000256" key="3">
    <source>
        <dbReference type="SAM" id="Phobius"/>
    </source>
</evidence>
<reference evidence="6 7" key="1">
    <citation type="journal article" date="2012" name="Eukaryot. Cell">
        <title>Draft genome sequence of Wickerhamomyces ciferrii NRRL Y-1031 F-60-10.</title>
        <authorList>
            <person name="Schneider J."/>
            <person name="Andrea H."/>
            <person name="Blom J."/>
            <person name="Jaenicke S."/>
            <person name="Ruckert C."/>
            <person name="Schorsch C."/>
            <person name="Szczepanowski R."/>
            <person name="Farwick M."/>
            <person name="Goesmann A."/>
            <person name="Puhler A."/>
            <person name="Schaffer S."/>
            <person name="Tauch A."/>
            <person name="Kohler T."/>
            <person name="Brinkrolf K."/>
        </authorList>
    </citation>
    <scope>NUCLEOTIDE SEQUENCE [LARGE SCALE GENOMIC DNA]</scope>
    <source>
        <strain evidence="7">ATCC 14091 / BCRC 22168 / CBS 111 / JCM 3599 / NBRC 0793 / NRRL Y-1031 F-60-10</strain>
    </source>
</reference>
<evidence type="ECO:0000313" key="7">
    <source>
        <dbReference type="Proteomes" id="UP000009328"/>
    </source>
</evidence>
<comment type="similarity">
    <text evidence="1">Belongs to the peptidase M28 family. M28B subfamily.</text>
</comment>
<dbReference type="AlphaFoldDB" id="K0KL89"/>
<dbReference type="PANTHER" id="PTHR10404:SF72">
    <property type="entry name" value="ZINC METALLOPROTEASE TRE2-RELATED"/>
    <property type="match status" value="1"/>
</dbReference>
<feature type="transmembrane region" description="Helical" evidence="3">
    <location>
        <begin position="121"/>
        <end position="140"/>
    </location>
</feature>
<organism evidence="6 7">
    <name type="scientific">Wickerhamomyces ciferrii (strain ATCC 14091 / BCRC 22168 / CBS 111 / JCM 3599 / NBRC 0793 / NRRL Y-1031 F-60-10)</name>
    <name type="common">Yeast</name>
    <name type="synonym">Pichia ciferrii</name>
    <dbReference type="NCBI Taxonomy" id="1206466"/>
    <lineage>
        <taxon>Eukaryota</taxon>
        <taxon>Fungi</taxon>
        <taxon>Dikarya</taxon>
        <taxon>Ascomycota</taxon>
        <taxon>Saccharomycotina</taxon>
        <taxon>Saccharomycetes</taxon>
        <taxon>Phaffomycetales</taxon>
        <taxon>Wickerhamomycetaceae</taxon>
        <taxon>Wickerhamomyces</taxon>
    </lineage>
</organism>
<feature type="region of interest" description="Disordered" evidence="2">
    <location>
        <begin position="1"/>
        <end position="62"/>
    </location>
</feature>
<dbReference type="Gene3D" id="1.20.930.40">
    <property type="entry name" value="Transferrin receptor-like, dimerisation domain"/>
    <property type="match status" value="1"/>
</dbReference>
<evidence type="ECO:0000313" key="6">
    <source>
        <dbReference type="EMBL" id="CCH42957.1"/>
    </source>
</evidence>
<keyword evidence="3" id="KW-0472">Membrane</keyword>